<reference evidence="3 4" key="1">
    <citation type="journal article" date="2023" name="Nucleic Acids Res.">
        <title>The hologenome of Daphnia magna reveals possible DNA methylation and microbiome-mediated evolution of the host genome.</title>
        <authorList>
            <person name="Chaturvedi A."/>
            <person name="Li X."/>
            <person name="Dhandapani V."/>
            <person name="Marshall H."/>
            <person name="Kissane S."/>
            <person name="Cuenca-Cambronero M."/>
            <person name="Asole G."/>
            <person name="Calvet F."/>
            <person name="Ruiz-Romero M."/>
            <person name="Marangio P."/>
            <person name="Guigo R."/>
            <person name="Rago D."/>
            <person name="Mirbahai L."/>
            <person name="Eastwood N."/>
            <person name="Colbourne J.K."/>
            <person name="Zhou J."/>
            <person name="Mallon E."/>
            <person name="Orsini L."/>
        </authorList>
    </citation>
    <scope>NUCLEOTIDE SEQUENCE [LARGE SCALE GENOMIC DNA]</scope>
    <source>
        <strain evidence="3">LRV0_1</strain>
    </source>
</reference>
<evidence type="ECO:0000313" key="3">
    <source>
        <dbReference type="EMBL" id="KAK4029719.1"/>
    </source>
</evidence>
<dbReference type="InterPro" id="IPR036028">
    <property type="entry name" value="SH3-like_dom_sf"/>
</dbReference>
<dbReference type="SUPFAM" id="SSF48065">
    <property type="entry name" value="DBL homology domain (DH-domain)"/>
    <property type="match status" value="1"/>
</dbReference>
<protein>
    <recommendedName>
        <fullName evidence="2">DH domain-containing protein</fullName>
    </recommendedName>
</protein>
<sequence>MSPQQIMLLRRHASSAAALLERKETEKPVAKSIRNDGAGQHSVKKRPPPARPPLPARLRSISHQPLPGQLSEFQGALMRNVKTDRSRSQNDNDPHQVYVSSTSRICLANSLEGLVEPVAPKLDGCRPPAPLPSSGGRNNIQAMRNVTVEDTIEMQSVACWLEGESDGDDLVDDHHYEALYEVINPRLQSSGAAASVTLLDHNDDSFDDSFDSDDAFEEVVVRGLDATSDTSRERPGSRSGSERSKESEDPSLRSGQVKIGRFADLAGEQMRRLRRNWTTTKTDIGKSITRIKKKSTASVADLSEVFKASASRREVSPDKGNNGAANKEPIYSPSPPTSPAHPEVRPNSGDQKKKGTWAMRQIRRRMTIVSPTYGATGNKEKASTFYLTLTIEQPTTPVKTNDKSLSETSSPEPQSTPSPVPPLISPQSSDSSKVPARPKRISSACSLGPQYQSTVRPKTAPPAPPVKSPVWQQQAAAESALAASPPPLASVPVKKPLSRLPTAFSESRIAAERSLLMDEYQSMNYSDIAFVTHGQRPRDESSAPLTSLSTPYSRLSMASVTSSRHSSETYMGVGDLASAPERSTLQDNVRNYLDLQSPIESEELYISSHFADEPLYQFYTAAIIERATQNQGDGSEEDDYEVIGEHRRKEDEHQDIKGYNAKLPTAMELVMPSSGRRTLWCELPQVINSGLLETISPQQRKLQEAKFELITSEASYLRSLNVLTTHFIQSREFAGETASEALLTRLERHTLFSDIVPVRECSEALLADLEQRWQENVFIREICDILLEHASKHFEVYIKYCTNQLYQERMLRDLKETKPQFVECLRRLESSPVCQSLAMHSFLMLPMQRITRLPLLVDAIFHRLESGTPEFERCRMTLATLNKIVQECNEGARKAERIHEMLVVSNQLDFADVKAISIMSASRWLVKKGEMQRLMWRDIDARLTFGRKIHKQTVYVFLFTDLLVITKKKGEDSYAVLDYCPRNMVQVDEHMRTEKPIGKPGSELGKNLILLTMLQNHENKTVEMILSCSSESDRTRWLEAVTPRTSDNPEEKIYEEWDCPQVQAIHPYVATQPDELSLEVADVVNVLRKMADDEEDDDGSAEMTAL</sequence>
<dbReference type="InterPro" id="IPR047271">
    <property type="entry name" value="Ephexin-like"/>
</dbReference>
<evidence type="ECO:0000313" key="4">
    <source>
        <dbReference type="Proteomes" id="UP001234178"/>
    </source>
</evidence>
<dbReference type="CDD" id="cd01221">
    <property type="entry name" value="PH_ephexin"/>
    <property type="match status" value="1"/>
</dbReference>
<dbReference type="Gene3D" id="1.20.900.10">
    <property type="entry name" value="Dbl homology (DH) domain"/>
    <property type="match status" value="1"/>
</dbReference>
<feature type="domain" description="DH" evidence="2">
    <location>
        <begin position="701"/>
        <end position="891"/>
    </location>
</feature>
<feature type="compositionally biased region" description="Basic and acidic residues" evidence="1">
    <location>
        <begin position="230"/>
        <end position="251"/>
    </location>
</feature>
<dbReference type="Gene3D" id="2.30.29.30">
    <property type="entry name" value="Pleckstrin-homology domain (PH domain)/Phosphotyrosine-binding domain (PTB)"/>
    <property type="match status" value="1"/>
</dbReference>
<feature type="region of interest" description="Disordered" evidence="1">
    <location>
        <begin position="308"/>
        <end position="363"/>
    </location>
</feature>
<dbReference type="SUPFAM" id="SSF50729">
    <property type="entry name" value="PH domain-like"/>
    <property type="match status" value="1"/>
</dbReference>
<feature type="compositionally biased region" description="Pro residues" evidence="1">
    <location>
        <begin position="414"/>
        <end position="424"/>
    </location>
</feature>
<dbReference type="PANTHER" id="PTHR12845:SF5">
    <property type="entry name" value="EPHEXIN, ISOFORM D"/>
    <property type="match status" value="1"/>
</dbReference>
<dbReference type="Proteomes" id="UP001234178">
    <property type="component" value="Unassembled WGS sequence"/>
</dbReference>
<comment type="caution">
    <text evidence="3">The sequence shown here is derived from an EMBL/GenBank/DDBJ whole genome shotgun (WGS) entry which is preliminary data.</text>
</comment>
<feature type="compositionally biased region" description="Basic and acidic residues" evidence="1">
    <location>
        <begin position="20"/>
        <end position="29"/>
    </location>
</feature>
<dbReference type="InterPro" id="IPR035899">
    <property type="entry name" value="DBL_dom_sf"/>
</dbReference>
<dbReference type="Gene3D" id="2.30.30.40">
    <property type="entry name" value="SH3 Domains"/>
    <property type="match status" value="1"/>
</dbReference>
<feature type="region of interest" description="Disordered" evidence="1">
    <location>
        <begin position="223"/>
        <end position="258"/>
    </location>
</feature>
<feature type="region of interest" description="Disordered" evidence="1">
    <location>
        <begin position="20"/>
        <end position="61"/>
    </location>
</feature>
<accession>A0ABR0AX78</accession>
<dbReference type="InterPro" id="IPR011993">
    <property type="entry name" value="PH-like_dom_sf"/>
</dbReference>
<dbReference type="InterPro" id="IPR001849">
    <property type="entry name" value="PH_domain"/>
</dbReference>
<dbReference type="SUPFAM" id="SSF50044">
    <property type="entry name" value="SH3-domain"/>
    <property type="match status" value="1"/>
</dbReference>
<dbReference type="PANTHER" id="PTHR12845">
    <property type="entry name" value="GUANINE NUCLEOTIDE EXCHANGE FACTOR"/>
    <property type="match status" value="1"/>
</dbReference>
<dbReference type="PROSITE" id="PS50010">
    <property type="entry name" value="DH_2"/>
    <property type="match status" value="1"/>
</dbReference>
<proteinExistence type="predicted"/>
<evidence type="ECO:0000256" key="1">
    <source>
        <dbReference type="SAM" id="MobiDB-lite"/>
    </source>
</evidence>
<name>A0ABR0AX78_9CRUS</name>
<dbReference type="SMART" id="SM00325">
    <property type="entry name" value="RhoGEF"/>
    <property type="match status" value="1"/>
</dbReference>
<feature type="region of interest" description="Disordered" evidence="1">
    <location>
        <begin position="396"/>
        <end position="494"/>
    </location>
</feature>
<dbReference type="EMBL" id="JAOYFB010000039">
    <property type="protein sequence ID" value="KAK4029719.1"/>
    <property type="molecule type" value="Genomic_DNA"/>
</dbReference>
<gene>
    <name evidence="3" type="ORF">OUZ56_022686</name>
</gene>
<dbReference type="InterPro" id="IPR047270">
    <property type="entry name" value="PH_ephexin"/>
</dbReference>
<dbReference type="CDD" id="cd00160">
    <property type="entry name" value="RhoGEF"/>
    <property type="match status" value="1"/>
</dbReference>
<evidence type="ECO:0000259" key="2">
    <source>
        <dbReference type="PROSITE" id="PS50010"/>
    </source>
</evidence>
<dbReference type="SMART" id="SM00233">
    <property type="entry name" value="PH"/>
    <property type="match status" value="1"/>
</dbReference>
<keyword evidence="4" id="KW-1185">Reference proteome</keyword>
<feature type="compositionally biased region" description="Polar residues" evidence="1">
    <location>
        <begin position="443"/>
        <end position="456"/>
    </location>
</feature>
<dbReference type="InterPro" id="IPR000219">
    <property type="entry name" value="DH_dom"/>
</dbReference>
<organism evidence="3 4">
    <name type="scientific">Daphnia magna</name>
    <dbReference type="NCBI Taxonomy" id="35525"/>
    <lineage>
        <taxon>Eukaryota</taxon>
        <taxon>Metazoa</taxon>
        <taxon>Ecdysozoa</taxon>
        <taxon>Arthropoda</taxon>
        <taxon>Crustacea</taxon>
        <taxon>Branchiopoda</taxon>
        <taxon>Diplostraca</taxon>
        <taxon>Cladocera</taxon>
        <taxon>Anomopoda</taxon>
        <taxon>Daphniidae</taxon>
        <taxon>Daphnia</taxon>
    </lineage>
</organism>
<dbReference type="Pfam" id="PF00621">
    <property type="entry name" value="RhoGEF"/>
    <property type="match status" value="1"/>
</dbReference>